<evidence type="ECO:0000256" key="2">
    <source>
        <dbReference type="ARBA" id="ARBA00061659"/>
    </source>
</evidence>
<dbReference type="FunFam" id="1.25.40.10:FF:000031">
    <property type="entry name" value="Pentatricopeptide repeat-containing protein mitochondrial"/>
    <property type="match status" value="1"/>
</dbReference>
<dbReference type="FunFam" id="1.25.40.10:FF:000694">
    <property type="entry name" value="Pentatricopeptide repeat-containing protein At3g50420"/>
    <property type="match status" value="1"/>
</dbReference>
<feature type="repeat" description="PPR" evidence="3">
    <location>
        <begin position="292"/>
        <end position="326"/>
    </location>
</feature>
<gene>
    <name evidence="4" type="ORF">LITE_LOCUS45032</name>
</gene>
<organism evidence="4 5">
    <name type="scientific">Linum tenue</name>
    <dbReference type="NCBI Taxonomy" id="586396"/>
    <lineage>
        <taxon>Eukaryota</taxon>
        <taxon>Viridiplantae</taxon>
        <taxon>Streptophyta</taxon>
        <taxon>Embryophyta</taxon>
        <taxon>Tracheophyta</taxon>
        <taxon>Spermatophyta</taxon>
        <taxon>Magnoliopsida</taxon>
        <taxon>eudicotyledons</taxon>
        <taxon>Gunneridae</taxon>
        <taxon>Pentapetalae</taxon>
        <taxon>rosids</taxon>
        <taxon>fabids</taxon>
        <taxon>Malpighiales</taxon>
        <taxon>Linaceae</taxon>
        <taxon>Linum</taxon>
    </lineage>
</organism>
<evidence type="ECO:0000256" key="3">
    <source>
        <dbReference type="PROSITE-ProRule" id="PRU00708"/>
    </source>
</evidence>
<dbReference type="Pfam" id="PF20431">
    <property type="entry name" value="E_motif"/>
    <property type="match status" value="1"/>
</dbReference>
<evidence type="ECO:0008006" key="6">
    <source>
        <dbReference type="Google" id="ProtNLM"/>
    </source>
</evidence>
<accession>A0AAV0QUG4</accession>
<feature type="repeat" description="PPR" evidence="3">
    <location>
        <begin position="768"/>
        <end position="798"/>
    </location>
</feature>
<dbReference type="EMBL" id="CAMGYJ010000010">
    <property type="protein sequence ID" value="CAI0549164.1"/>
    <property type="molecule type" value="Genomic_DNA"/>
</dbReference>
<dbReference type="PROSITE" id="PS51375">
    <property type="entry name" value="PPR"/>
    <property type="match status" value="8"/>
</dbReference>
<dbReference type="FunFam" id="1.25.40.10:FF:000344">
    <property type="entry name" value="Pentatricopeptide repeat-containing protein"/>
    <property type="match status" value="1"/>
</dbReference>
<dbReference type="Gene3D" id="1.25.40.10">
    <property type="entry name" value="Tetratricopeptide repeat domain"/>
    <property type="match status" value="9"/>
</dbReference>
<dbReference type="InterPro" id="IPR011990">
    <property type="entry name" value="TPR-like_helical_dom_sf"/>
</dbReference>
<evidence type="ECO:0000313" key="4">
    <source>
        <dbReference type="EMBL" id="CAI0549164.1"/>
    </source>
</evidence>
<sequence>MHRSRRCLCSTSPALQARNFSNQLAFSALPRPPAQPLSTPNFYSYDQLLETCLQRCRQAKAHHQFDETPHRVSPISTAGKLVHGYGIKLGVSSEGRLGNAILDLYTKCGDVDSAEKAFDWLESRDVSAWNSILLLYSKKAASFSVVRCFGLLWNEGVAPNEFTFAIALSACARLANVDCGRQVHNNLLKMGMESNCFSQGALIDMYAKSNQMAEARRVFDAALGKDTVSWTSLIAGYVQSGLPGEATKVFEEMQRSGMEPDQVALITVMNAYVSLGKLEDASKLFFQLSNPNVVAWNVIMSGHAKRGYEVEAVDFFRNMRSSGVKSTRSTLGSILSAIGNLAAVDFGLLVHGEAIKQGLYTNVYVGSSLISMYGKCAKPAAAKKVFDDLEVQNLVLWNAMLGGYAQNGYAYEVLELFFNMNSYGFHPDEFTFTSILSACACLEFLEVGRQLHSVIIKNKLAPNLFVGNALVDMYAKSGNLHDARQQFELVKNKDNVSWNAIIVGYVQEENEIEAFNLFRRMNALEYIIPDEFSLASILSACAKVRGLDQGKQVHCLSMKTGLETGLYAGSSLIDMYVKCGNLDSAHRILASMPKWSVVSLNALIAGYAPSNLEQAILLLRKIQAEGLKLSEVTFATILDACKGPEKLDIGSQIHCLVVKTGLPLDDEFLAVSLLTMYMSGQRKREGCLLFSELSGLRSTIFWTALISGLTQNDSSEEALQFYQKMHASNFLPDQAVFVCVLKACALLSSVRDGAVIHALIFQTGFDSDEMTCSALVDMYAKCGDVESSMQVFEEMGGSKGNVISWNSMIVGLAKNGYAEDALRVFWDMTKNLNNVVVPDDVTFLGVLTACSHAGMVSEGRQIFNLMVNQYEIQPRIDHCACMVDLLGRWGFLEEAEEFISTFNLESDAKIWATMLGACRTHGDEGRGQRAAEKLIELEPQNSSPYVLLSNIHAASGNWDEVRSLRRSMKEKGVKKLPGCSWITVGQTTSFFVAGEISHSRAGDIGSALRDLMALMKDLCDIDSFYNVEDLSSG</sequence>
<comment type="caution">
    <text evidence="4">The sequence shown here is derived from an EMBL/GenBank/DDBJ whole genome shotgun (WGS) entry which is preliminary data.</text>
</comment>
<dbReference type="InterPro" id="IPR046848">
    <property type="entry name" value="E_motif"/>
</dbReference>
<evidence type="ECO:0000256" key="1">
    <source>
        <dbReference type="ARBA" id="ARBA00022737"/>
    </source>
</evidence>
<dbReference type="FunFam" id="1.25.40.10:FF:000280">
    <property type="entry name" value="Pentatricopeptide repeat-containing protein"/>
    <property type="match status" value="1"/>
</dbReference>
<feature type="repeat" description="PPR" evidence="3">
    <location>
        <begin position="698"/>
        <end position="732"/>
    </location>
</feature>
<dbReference type="GO" id="GO:0003723">
    <property type="term" value="F:RNA binding"/>
    <property type="evidence" value="ECO:0007669"/>
    <property type="project" value="InterPro"/>
</dbReference>
<feature type="repeat" description="PPR" evidence="3">
    <location>
        <begin position="494"/>
        <end position="528"/>
    </location>
</feature>
<dbReference type="PANTHER" id="PTHR47926">
    <property type="entry name" value="PENTATRICOPEPTIDE REPEAT-CONTAINING PROTEIN"/>
    <property type="match status" value="1"/>
</dbReference>
<dbReference type="FunFam" id="1.25.40.10:FF:000227">
    <property type="entry name" value="Pentatricopeptide repeat-containing protein At3g13880"/>
    <property type="match status" value="1"/>
</dbReference>
<feature type="repeat" description="PPR" evidence="3">
    <location>
        <begin position="801"/>
        <end position="831"/>
    </location>
</feature>
<dbReference type="AlphaFoldDB" id="A0AAV0QUG4"/>
<dbReference type="InterPro" id="IPR002885">
    <property type="entry name" value="PPR_rpt"/>
</dbReference>
<reference evidence="4" key="1">
    <citation type="submission" date="2022-08" db="EMBL/GenBank/DDBJ databases">
        <authorList>
            <person name="Gutierrez-Valencia J."/>
        </authorList>
    </citation>
    <scope>NUCLEOTIDE SEQUENCE</scope>
</reference>
<name>A0AAV0QUG4_9ROSI</name>
<feature type="repeat" description="PPR" evidence="3">
    <location>
        <begin position="393"/>
        <end position="427"/>
    </location>
</feature>
<dbReference type="Proteomes" id="UP001154282">
    <property type="component" value="Unassembled WGS sequence"/>
</dbReference>
<comment type="similarity">
    <text evidence="2">Belongs to the PPR family. PCMP-E subfamily.</text>
</comment>
<keyword evidence="1" id="KW-0677">Repeat</keyword>
<dbReference type="InterPro" id="IPR046960">
    <property type="entry name" value="PPR_At4g14850-like_plant"/>
</dbReference>
<dbReference type="NCBIfam" id="TIGR00756">
    <property type="entry name" value="PPR"/>
    <property type="match status" value="6"/>
</dbReference>
<dbReference type="GO" id="GO:0009451">
    <property type="term" value="P:RNA modification"/>
    <property type="evidence" value="ECO:0007669"/>
    <property type="project" value="InterPro"/>
</dbReference>
<proteinExistence type="inferred from homology"/>
<protein>
    <recommendedName>
        <fullName evidence="6">Pentatricopeptide repeat-containing protein</fullName>
    </recommendedName>
</protein>
<dbReference type="Pfam" id="PF13041">
    <property type="entry name" value="PPR_2"/>
    <property type="match status" value="3"/>
</dbReference>
<keyword evidence="5" id="KW-1185">Reference proteome</keyword>
<dbReference type="Pfam" id="PF01535">
    <property type="entry name" value="PPR"/>
    <property type="match status" value="8"/>
</dbReference>
<evidence type="ECO:0000313" key="5">
    <source>
        <dbReference type="Proteomes" id="UP001154282"/>
    </source>
</evidence>
<feature type="repeat" description="PPR" evidence="3">
    <location>
        <begin position="226"/>
        <end position="260"/>
    </location>
</feature>
<dbReference type="PANTHER" id="PTHR47926:SF441">
    <property type="entry name" value="PENTATRICOPEPTIDE REPEAT-CONTAINING PROTEIN"/>
    <property type="match status" value="1"/>
</dbReference>
<feature type="repeat" description="PPR" evidence="3">
    <location>
        <begin position="941"/>
        <end position="975"/>
    </location>
</feature>